<reference evidence="1 2" key="1">
    <citation type="submission" date="2005-09" db="EMBL/GenBank/DDBJ databases">
        <authorList>
            <person name="Mural R.J."/>
            <person name="Li P.W."/>
            <person name="Adams M.D."/>
            <person name="Amanatides P.G."/>
            <person name="Baden-Tillson H."/>
            <person name="Barnstead M."/>
            <person name="Chin S.H."/>
            <person name="Dew I."/>
            <person name="Evans C.A."/>
            <person name="Ferriera S."/>
            <person name="Flanigan M."/>
            <person name="Fosler C."/>
            <person name="Glodek A."/>
            <person name="Gu Z."/>
            <person name="Holt R.A."/>
            <person name="Jennings D."/>
            <person name="Kraft C.L."/>
            <person name="Lu F."/>
            <person name="Nguyen T."/>
            <person name="Nusskern D.R."/>
            <person name="Pfannkoch C.M."/>
            <person name="Sitter C."/>
            <person name="Sutton G.G."/>
            <person name="Venter J.C."/>
            <person name="Wang Z."/>
            <person name="Woodage T."/>
            <person name="Zheng X.H."/>
            <person name="Zhong F."/>
        </authorList>
    </citation>
    <scope>NUCLEOTIDE SEQUENCE [LARGE SCALE GENOMIC DNA]</scope>
    <source>
        <strain>BN</strain>
        <strain evidence="2">Sprague-Dawley</strain>
    </source>
</reference>
<protein>
    <submittedName>
        <fullName evidence="1">Ring-box 1, isoform CRA_c</fullName>
    </submittedName>
</protein>
<evidence type="ECO:0000313" key="1">
    <source>
        <dbReference type="EMBL" id="EDM15722.1"/>
    </source>
</evidence>
<accession>A6HT02</accession>
<dbReference type="AlphaFoldDB" id="A6HT02"/>
<evidence type="ECO:0000313" key="2">
    <source>
        <dbReference type="Proteomes" id="UP000234681"/>
    </source>
</evidence>
<dbReference type="RGD" id="1308453">
    <property type="gene designation" value="Rbx1"/>
</dbReference>
<sequence length="82" mass="8600">MAPGPTFPARGKTPLSECSPVLSESVVSSKVMSHVLVGNALVFPLEGFRGVVRCAALSHKAGLRPVVIVLTAVCGRCWQRGL</sequence>
<dbReference type="EMBL" id="CH473950">
    <property type="protein sequence ID" value="EDM15722.1"/>
    <property type="molecule type" value="Genomic_DNA"/>
</dbReference>
<name>A6HT02_RAT</name>
<dbReference type="Proteomes" id="UP000234681">
    <property type="component" value="Chromosome 7"/>
</dbReference>
<gene>
    <name evidence="1 3" type="primary">Rbx1</name>
    <name evidence="1" type="ORF">rCG_60200</name>
</gene>
<proteinExistence type="predicted"/>
<evidence type="ECO:0000313" key="3">
    <source>
        <dbReference type="RGD" id="1308453"/>
    </source>
</evidence>
<organism evidence="1 2">
    <name type="scientific">Rattus norvegicus</name>
    <name type="common">Rat</name>
    <dbReference type="NCBI Taxonomy" id="10116"/>
    <lineage>
        <taxon>Eukaryota</taxon>
        <taxon>Metazoa</taxon>
        <taxon>Chordata</taxon>
        <taxon>Craniata</taxon>
        <taxon>Vertebrata</taxon>
        <taxon>Euteleostomi</taxon>
        <taxon>Mammalia</taxon>
        <taxon>Eutheria</taxon>
        <taxon>Euarchontoglires</taxon>
        <taxon>Glires</taxon>
        <taxon>Rodentia</taxon>
        <taxon>Myomorpha</taxon>
        <taxon>Muroidea</taxon>
        <taxon>Muridae</taxon>
        <taxon>Murinae</taxon>
        <taxon>Rattus</taxon>
    </lineage>
</organism>
<dbReference type="AGR" id="RGD:1308453"/>